<dbReference type="eggNOG" id="KOG2355">
    <property type="taxonomic scope" value="Eukaryota"/>
</dbReference>
<dbReference type="EMBL" id="CP000601">
    <property type="protein sequence ID" value="ABP01226.1"/>
    <property type="molecule type" value="Genomic_DNA"/>
</dbReference>
<dbReference type="Gramene" id="ABP01226">
    <property type="protein sequence ID" value="ABP01226"/>
    <property type="gene ID" value="OSTLU_36765"/>
</dbReference>
<dbReference type="GeneID" id="5007017"/>
<dbReference type="Gramene" id="ABO97967">
    <property type="protein sequence ID" value="ABO97967"/>
    <property type="gene ID" value="OSTLU_94637"/>
</dbReference>
<protein>
    <submittedName>
        <fullName evidence="4">ABC(ATP-binding) family transporter: iron compound</fullName>
    </submittedName>
</protein>
<dbReference type="GeneID" id="5003794"/>
<evidence type="ECO:0000313" key="5">
    <source>
        <dbReference type="EMBL" id="ABP01226.1"/>
    </source>
</evidence>
<name>A4S229_OSTLU</name>
<dbReference type="InterPro" id="IPR003593">
    <property type="entry name" value="AAA+_ATPase"/>
</dbReference>
<keyword evidence="1" id="KW-0547">Nucleotide-binding</keyword>
<dbReference type="InterPro" id="IPR027417">
    <property type="entry name" value="P-loop_NTPase"/>
</dbReference>
<evidence type="ECO:0000256" key="1">
    <source>
        <dbReference type="ARBA" id="ARBA00022741"/>
    </source>
</evidence>
<dbReference type="KEGG" id="olu:OSTLU_36765"/>
<accession>A4S229</accession>
<feature type="domain" description="ABC transporter" evidence="3">
    <location>
        <begin position="19"/>
        <end position="254"/>
    </location>
</feature>
<dbReference type="GO" id="GO:0005524">
    <property type="term" value="F:ATP binding"/>
    <property type="evidence" value="ECO:0007669"/>
    <property type="project" value="UniProtKB-KW"/>
</dbReference>
<dbReference type="AlphaFoldDB" id="A4S229"/>
<dbReference type="KEGG" id="olu:OSTLU_94637"/>
<dbReference type="InterPro" id="IPR003439">
    <property type="entry name" value="ABC_transporter-like_ATP-bd"/>
</dbReference>
<dbReference type="RefSeq" id="XP_001419674.1">
    <property type="nucleotide sequence ID" value="XM_001419637.1"/>
</dbReference>
<evidence type="ECO:0000313" key="4">
    <source>
        <dbReference type="EMBL" id="ABO97967.1"/>
    </source>
</evidence>
<dbReference type="OMA" id="WISHIAY"/>
<dbReference type="PANTHER" id="PTHR43158">
    <property type="entry name" value="SKFA PEPTIDE EXPORT ATP-BINDING PROTEIN SKFE"/>
    <property type="match status" value="1"/>
</dbReference>
<evidence type="ECO:0000256" key="2">
    <source>
        <dbReference type="ARBA" id="ARBA00022840"/>
    </source>
</evidence>
<dbReference type="Proteomes" id="UP000001568">
    <property type="component" value="Chromosome 9"/>
</dbReference>
<proteinExistence type="predicted"/>
<dbReference type="PANTHER" id="PTHR43158:SF2">
    <property type="entry name" value="SKFA PEPTIDE EXPORT ATP-BINDING PROTEIN SKFE"/>
    <property type="match status" value="1"/>
</dbReference>
<dbReference type="OrthoDB" id="6512918at2759"/>
<dbReference type="SMART" id="SM00382">
    <property type="entry name" value="AAA"/>
    <property type="match status" value="1"/>
</dbReference>
<dbReference type="EMBL" id="CP000589">
    <property type="protein sequence ID" value="ABO97967.1"/>
    <property type="molecule type" value="Genomic_DNA"/>
</dbReference>
<keyword evidence="6" id="KW-1185">Reference proteome</keyword>
<dbReference type="SUPFAM" id="SSF52540">
    <property type="entry name" value="P-loop containing nucleoside triphosphate hydrolases"/>
    <property type="match status" value="1"/>
</dbReference>
<evidence type="ECO:0000259" key="3">
    <source>
        <dbReference type="PROSITE" id="PS50893"/>
    </source>
</evidence>
<keyword evidence="2 4" id="KW-0067">ATP-binding</keyword>
<sequence length="296" mass="32639">MHGVVDVVLDDAPEPSCAVAVDALTYAYPGCDAVLRDWSLRLPPGSRCLLSGANGAGKTTALHVIAGKTMVNEDVVRVLGRPPFHDIALTCGGELSYLGAQWRRNIGSAGADVPLQGDISARKMIEGVADVDPARRERLVKLLDVDLDWSMKALSDGQRRRVQICLGLLKPYKVLLCDEITVDLDILGRLDLLEFFKEECEVRGATIVYATHIFDGMADWMTHLAFTSNGQLKYGGAKVDIPEIQGTKHLLSTIEKWLRIDRDERRAREAAELAAPTAKKIDAASHFQTRHMAYYR</sequence>
<dbReference type="Gene3D" id="3.40.50.300">
    <property type="entry name" value="P-loop containing nucleotide triphosphate hydrolases"/>
    <property type="match status" value="1"/>
</dbReference>
<gene>
    <name evidence="5" type="ORF">OSTLU_36765</name>
    <name evidence="4" type="ORF">OSTLU_94637</name>
</gene>
<dbReference type="Proteomes" id="UP000001568">
    <property type="component" value="Chromosome 21"/>
</dbReference>
<dbReference type="RefSeq" id="XP_001422867.1">
    <property type="nucleotide sequence ID" value="XM_001422830.1"/>
</dbReference>
<reference evidence="4 6" key="1">
    <citation type="journal article" date="2007" name="Proc. Natl. Acad. Sci. U.S.A.">
        <title>The tiny eukaryote Ostreococcus provides genomic insights into the paradox of plankton speciation.</title>
        <authorList>
            <person name="Palenik B."/>
            <person name="Grimwood J."/>
            <person name="Aerts A."/>
            <person name="Rouze P."/>
            <person name="Salamov A."/>
            <person name="Putnam N."/>
            <person name="Dupont C."/>
            <person name="Jorgensen R."/>
            <person name="Derelle E."/>
            <person name="Rombauts S."/>
            <person name="Zhou K."/>
            <person name="Otillar R."/>
            <person name="Merchant S.S."/>
            <person name="Podell S."/>
            <person name="Gaasterland T."/>
            <person name="Napoli C."/>
            <person name="Gendler K."/>
            <person name="Manuell A."/>
            <person name="Tai V."/>
            <person name="Vallon O."/>
            <person name="Piganeau G."/>
            <person name="Jancek S."/>
            <person name="Heijde M."/>
            <person name="Jabbari K."/>
            <person name="Bowler C."/>
            <person name="Lohr M."/>
            <person name="Robbens S."/>
            <person name="Werner G."/>
            <person name="Dubchak I."/>
            <person name="Pazour G.J."/>
            <person name="Ren Q."/>
            <person name="Paulsen I."/>
            <person name="Delwiche C."/>
            <person name="Schmutz J."/>
            <person name="Rokhsar D."/>
            <person name="Van de Peer Y."/>
            <person name="Moreau H."/>
            <person name="Grigoriev I.V."/>
        </authorList>
    </citation>
    <scope>NUCLEOTIDE SEQUENCE [LARGE SCALE GENOMIC DNA]</scope>
    <source>
        <strain evidence="4 6">CCE9901</strain>
    </source>
</reference>
<dbReference type="PROSITE" id="PS50893">
    <property type="entry name" value="ABC_TRANSPORTER_2"/>
    <property type="match status" value="1"/>
</dbReference>
<dbReference type="GO" id="GO:0016887">
    <property type="term" value="F:ATP hydrolysis activity"/>
    <property type="evidence" value="ECO:0007669"/>
    <property type="project" value="InterPro"/>
</dbReference>
<evidence type="ECO:0000313" key="6">
    <source>
        <dbReference type="Proteomes" id="UP000001568"/>
    </source>
</evidence>
<organism evidence="4 6">
    <name type="scientific">Ostreococcus lucimarinus (strain CCE9901)</name>
    <dbReference type="NCBI Taxonomy" id="436017"/>
    <lineage>
        <taxon>Eukaryota</taxon>
        <taxon>Viridiplantae</taxon>
        <taxon>Chlorophyta</taxon>
        <taxon>Mamiellophyceae</taxon>
        <taxon>Mamiellales</taxon>
        <taxon>Bathycoccaceae</taxon>
        <taxon>Ostreococcus</taxon>
    </lineage>
</organism>
<dbReference type="Pfam" id="PF00005">
    <property type="entry name" value="ABC_tran"/>
    <property type="match status" value="1"/>
</dbReference>
<dbReference type="HOGENOM" id="CLU_057592_1_0_1"/>